<dbReference type="PANTHER" id="PTHR46082">
    <property type="entry name" value="ATP/GTP-BINDING PROTEIN-RELATED"/>
    <property type="match status" value="1"/>
</dbReference>
<evidence type="ECO:0000313" key="3">
    <source>
        <dbReference type="Proteomes" id="UP001622557"/>
    </source>
</evidence>
<evidence type="ECO:0000313" key="2">
    <source>
        <dbReference type="EMBL" id="WTQ85613.1"/>
    </source>
</evidence>
<keyword evidence="3" id="KW-1185">Reference proteome</keyword>
<dbReference type="InterPro" id="IPR027417">
    <property type="entry name" value="P-loop_NTPase"/>
</dbReference>
<dbReference type="Proteomes" id="UP001622557">
    <property type="component" value="Chromosome"/>
</dbReference>
<protein>
    <submittedName>
        <fullName evidence="2">Tetratricopeptide repeat protein</fullName>
    </submittedName>
</protein>
<reference evidence="2 3" key="1">
    <citation type="submission" date="2022-10" db="EMBL/GenBank/DDBJ databases">
        <title>The complete genomes of actinobacterial strains from the NBC collection.</title>
        <authorList>
            <person name="Joergensen T.S."/>
            <person name="Alvarez Arevalo M."/>
            <person name="Sterndorff E.B."/>
            <person name="Faurdal D."/>
            <person name="Vuksanovic O."/>
            <person name="Mourched A.-S."/>
            <person name="Charusanti P."/>
            <person name="Shaw S."/>
            <person name="Blin K."/>
            <person name="Weber T."/>
        </authorList>
    </citation>
    <scope>NUCLEOTIDE SEQUENCE [LARGE SCALE GENOMIC DNA]</scope>
    <source>
        <strain evidence="2 3">NBC_00156</strain>
    </source>
</reference>
<dbReference type="GeneID" id="97286248"/>
<accession>A0ABZ1L027</accession>
<dbReference type="PRINTS" id="PR00364">
    <property type="entry name" value="DISEASERSIST"/>
</dbReference>
<dbReference type="InterPro" id="IPR011990">
    <property type="entry name" value="TPR-like_helical_dom_sf"/>
</dbReference>
<proteinExistence type="predicted"/>
<organism evidence="2 3">
    <name type="scientific">Streptomyces achromogenes</name>
    <dbReference type="NCBI Taxonomy" id="67255"/>
    <lineage>
        <taxon>Bacteria</taxon>
        <taxon>Bacillati</taxon>
        <taxon>Actinomycetota</taxon>
        <taxon>Actinomycetes</taxon>
        <taxon>Kitasatosporales</taxon>
        <taxon>Streptomycetaceae</taxon>
        <taxon>Streptomyces</taxon>
    </lineage>
</organism>
<feature type="domain" description="NB-ARC" evidence="1">
    <location>
        <begin position="59"/>
        <end position="215"/>
    </location>
</feature>
<dbReference type="SUPFAM" id="SSF48452">
    <property type="entry name" value="TPR-like"/>
    <property type="match status" value="1"/>
</dbReference>
<sequence length="501" mass="53632">MLRSGDATATGGGIAVSGIYNSTVHLAPGVLRPPAEVEARAGLDDLPHGPGLFVGRGDELERLDAALAAPGAALVQAVHGLGGIGKSTLAAHWAATRPHGHAPVRWITADSSAAVRQGLADLATALQPVLARALPVEALAEWGLQWLASHAGWLIVLDNVTDPADIAGLPARARGGRFLITSRLATAWSDAVTLVRLDVLHPDESLALLTRIATATNPGRSLEGAADLCEELGHLPLAVEQAAAYLAQNPLTTPRTYLELLSRYPTAMYRQGAATTPAERTIARIWNITLDRITHLQPQASDLLRTLAWYAPDHIPATLAVRPDDPPAMHTALGLLTAYNLITPDPATQTLAVHRLVQALARTPDPHRTPTLITQARDQATTSLHTVLPTTWTSPVTWPTWRTLLPHIDALTDHTTQDSDTATTADILNRTAGFLADQGQPTRAITHFQRSLSCWTRVLGEDHLSTLSSRNNLAYAYESVGDLARAIPLYEQTLTDAERVL</sequence>
<evidence type="ECO:0000259" key="1">
    <source>
        <dbReference type="Pfam" id="PF00931"/>
    </source>
</evidence>
<dbReference type="PANTHER" id="PTHR46082:SF6">
    <property type="entry name" value="AAA+ ATPASE DOMAIN-CONTAINING PROTEIN-RELATED"/>
    <property type="match status" value="1"/>
</dbReference>
<dbReference type="EMBL" id="CP108164">
    <property type="protein sequence ID" value="WTQ85613.1"/>
    <property type="molecule type" value="Genomic_DNA"/>
</dbReference>
<dbReference type="RefSeq" id="WP_405454376.1">
    <property type="nucleotide sequence ID" value="NZ_CP108164.1"/>
</dbReference>
<dbReference type="InterPro" id="IPR002182">
    <property type="entry name" value="NB-ARC"/>
</dbReference>
<dbReference type="Gene3D" id="3.40.50.300">
    <property type="entry name" value="P-loop containing nucleotide triphosphate hydrolases"/>
    <property type="match status" value="1"/>
</dbReference>
<dbReference type="Gene3D" id="1.25.40.10">
    <property type="entry name" value="Tetratricopeptide repeat domain"/>
    <property type="match status" value="1"/>
</dbReference>
<dbReference type="InterPro" id="IPR053137">
    <property type="entry name" value="NLR-like"/>
</dbReference>
<name>A0ABZ1L027_STRAH</name>
<dbReference type="Pfam" id="PF00931">
    <property type="entry name" value="NB-ARC"/>
    <property type="match status" value="1"/>
</dbReference>
<gene>
    <name evidence="2" type="ORF">OG350_37415</name>
</gene>
<dbReference type="SUPFAM" id="SSF52540">
    <property type="entry name" value="P-loop containing nucleoside triphosphate hydrolases"/>
    <property type="match status" value="1"/>
</dbReference>
<dbReference type="Pfam" id="PF13424">
    <property type="entry name" value="TPR_12"/>
    <property type="match status" value="1"/>
</dbReference>